<protein>
    <recommendedName>
        <fullName evidence="6">Hydrolase TatD</fullName>
    </recommendedName>
</protein>
<dbReference type="InterPro" id="IPR032466">
    <property type="entry name" value="Metal_Hydrolase"/>
</dbReference>
<organism evidence="4 5">
    <name type="scientific">Candidatus Curtissbacteria bacterium RIFCSPHIGHO2_12_FULL_41_17</name>
    <dbReference type="NCBI Taxonomy" id="1797722"/>
    <lineage>
        <taxon>Bacteria</taxon>
        <taxon>Candidatus Curtissiibacteriota</taxon>
    </lineage>
</organism>
<dbReference type="CDD" id="cd01310">
    <property type="entry name" value="TatD_DNAse"/>
    <property type="match status" value="1"/>
</dbReference>
<name>A0A1F5HGU1_9BACT</name>
<feature type="binding site" evidence="3">
    <location>
        <position position="255"/>
    </location>
    <ligand>
        <name>a divalent metal cation</name>
        <dbReference type="ChEBI" id="CHEBI:60240"/>
        <label>1</label>
    </ligand>
</feature>
<keyword evidence="2" id="KW-0378">Hydrolase</keyword>
<dbReference type="InterPro" id="IPR001130">
    <property type="entry name" value="TatD-like"/>
</dbReference>
<dbReference type="Pfam" id="PF01026">
    <property type="entry name" value="TatD_DNase"/>
    <property type="match status" value="1"/>
</dbReference>
<dbReference type="Proteomes" id="UP000178369">
    <property type="component" value="Unassembled WGS sequence"/>
</dbReference>
<feature type="binding site" evidence="3">
    <location>
        <position position="111"/>
    </location>
    <ligand>
        <name>a divalent metal cation</name>
        <dbReference type="ChEBI" id="CHEBI:60240"/>
        <label>1</label>
    </ligand>
</feature>
<evidence type="ECO:0000313" key="5">
    <source>
        <dbReference type="Proteomes" id="UP000178369"/>
    </source>
</evidence>
<evidence type="ECO:0000256" key="2">
    <source>
        <dbReference type="ARBA" id="ARBA00022801"/>
    </source>
</evidence>
<feature type="binding site" evidence="3">
    <location>
        <position position="155"/>
    </location>
    <ligand>
        <name>a divalent metal cation</name>
        <dbReference type="ChEBI" id="CHEBI:60240"/>
        <label>2</label>
    </ligand>
</feature>
<proteinExistence type="predicted"/>
<dbReference type="Gene3D" id="3.20.20.140">
    <property type="entry name" value="Metal-dependent hydrolases"/>
    <property type="match status" value="1"/>
</dbReference>
<evidence type="ECO:0008006" key="6">
    <source>
        <dbReference type="Google" id="ProtNLM"/>
    </source>
</evidence>
<dbReference type="SUPFAM" id="SSF51556">
    <property type="entry name" value="Metallo-dependent hydrolases"/>
    <property type="match status" value="1"/>
</dbReference>
<dbReference type="GO" id="GO:0005829">
    <property type="term" value="C:cytosol"/>
    <property type="evidence" value="ECO:0007669"/>
    <property type="project" value="TreeGrafter"/>
</dbReference>
<accession>A0A1F5HGU1</accession>
<dbReference type="PANTHER" id="PTHR46124">
    <property type="entry name" value="D-AMINOACYL-TRNA DEACYLASE"/>
    <property type="match status" value="1"/>
</dbReference>
<reference evidence="4 5" key="1">
    <citation type="journal article" date="2016" name="Nat. Commun.">
        <title>Thousands of microbial genomes shed light on interconnected biogeochemical processes in an aquifer system.</title>
        <authorList>
            <person name="Anantharaman K."/>
            <person name="Brown C.T."/>
            <person name="Hug L.A."/>
            <person name="Sharon I."/>
            <person name="Castelle C.J."/>
            <person name="Probst A.J."/>
            <person name="Thomas B.C."/>
            <person name="Singh A."/>
            <person name="Wilkins M.J."/>
            <person name="Karaoz U."/>
            <person name="Brodie E.L."/>
            <person name="Williams K.H."/>
            <person name="Hubbard S.S."/>
            <person name="Banfield J.F."/>
        </authorList>
    </citation>
    <scope>NUCLEOTIDE SEQUENCE [LARGE SCALE GENOMIC DNA]</scope>
</reference>
<comment type="caution">
    <text evidence="4">The sequence shown here is derived from an EMBL/GenBank/DDBJ whole genome shotgun (WGS) entry which is preliminary data.</text>
</comment>
<feature type="binding site" evidence="3">
    <location>
        <position position="8"/>
    </location>
    <ligand>
        <name>a divalent metal cation</name>
        <dbReference type="ChEBI" id="CHEBI:60240"/>
        <label>1</label>
    </ligand>
</feature>
<feature type="binding site" evidence="3">
    <location>
        <position position="205"/>
    </location>
    <ligand>
        <name>a divalent metal cation</name>
        <dbReference type="ChEBI" id="CHEBI:60240"/>
        <label>2</label>
    </ligand>
</feature>
<sequence>MLVDSHTHLEAVDDLEGSLERAKEAGVVKILTIGSSLDSSKKAIEIAQKYSSSNLRIYATCGIHPQDGKDEVEKLGLYRCIDTLKQILNQDPESSSGLKVQDDGIVVAIGECGLDYYLDGEKRLETVDRDKKFQRELFVAQIELAKELNLPLVVHCRNAWNAIFDLLSKHNHYSSSGSGDSRRSREVSTRKFSTSSNNRLTGVFHSWTGDWLAAQKALGLGFYISFSGIVTFKNAPEVQEVAKKMPLDRMLVETDSPFLSPEPIRGEKNEPKNVRIVGKFLAHLRGLSFDIIAKETCLNAQKLFKI</sequence>
<dbReference type="AlphaFoldDB" id="A0A1F5HGU1"/>
<dbReference type="FunFam" id="3.20.20.140:FF:000005">
    <property type="entry name" value="TatD family hydrolase"/>
    <property type="match status" value="1"/>
</dbReference>
<evidence type="ECO:0000313" key="4">
    <source>
        <dbReference type="EMBL" id="OGE03358.1"/>
    </source>
</evidence>
<dbReference type="PANTHER" id="PTHR46124:SF2">
    <property type="entry name" value="D-AMINOACYL-TRNA DEACYLASE"/>
    <property type="match status" value="1"/>
</dbReference>
<evidence type="ECO:0000256" key="3">
    <source>
        <dbReference type="PIRSR" id="PIRSR005902-1"/>
    </source>
</evidence>
<evidence type="ECO:0000256" key="1">
    <source>
        <dbReference type="ARBA" id="ARBA00022723"/>
    </source>
</evidence>
<keyword evidence="1 3" id="KW-0479">Metal-binding</keyword>
<feature type="binding site" evidence="3">
    <location>
        <position position="6"/>
    </location>
    <ligand>
        <name>a divalent metal cation</name>
        <dbReference type="ChEBI" id="CHEBI:60240"/>
        <label>1</label>
    </ligand>
</feature>
<dbReference type="EMBL" id="MFBL01000056">
    <property type="protein sequence ID" value="OGE03358.1"/>
    <property type="molecule type" value="Genomic_DNA"/>
</dbReference>
<dbReference type="GO" id="GO:0046872">
    <property type="term" value="F:metal ion binding"/>
    <property type="evidence" value="ECO:0007669"/>
    <property type="project" value="UniProtKB-KW"/>
</dbReference>
<dbReference type="GO" id="GO:0016788">
    <property type="term" value="F:hydrolase activity, acting on ester bonds"/>
    <property type="evidence" value="ECO:0007669"/>
    <property type="project" value="InterPro"/>
</dbReference>
<gene>
    <name evidence="4" type="ORF">A3F45_03625</name>
</gene>
<dbReference type="PIRSF" id="PIRSF005902">
    <property type="entry name" value="DNase_TatD"/>
    <property type="match status" value="1"/>
</dbReference>